<dbReference type="Gene3D" id="1.10.10.2910">
    <property type="match status" value="1"/>
</dbReference>
<keyword evidence="3" id="KW-1185">Reference proteome</keyword>
<dbReference type="InterPro" id="IPR052345">
    <property type="entry name" value="Rad_response_metalloprotease"/>
</dbReference>
<sequence>MSLLVDDRVREDEAAIVRRFTAVFPVKIGELANALGLKVVRAPLAPRISGLIQPSEDAPAGFEIRVNKFEVSERQRFTVAHEIAHYLLHRHDIGSGVVDSIMYRSELTSRKETEANKLAADLVMPEKAVSAEIKRLGGKRNEEMAEKLAAIFRVSVPAMKVRLGIA</sequence>
<dbReference type="AlphaFoldDB" id="A0A023D7B4"/>
<gene>
    <name evidence="2" type="ORF">Amme_070_003</name>
</gene>
<dbReference type="EMBL" id="BAND01000070">
    <property type="protein sequence ID" value="GAJ29615.1"/>
    <property type="molecule type" value="Genomic_DNA"/>
</dbReference>
<reference evidence="2 3" key="2">
    <citation type="journal article" date="2014" name="FEMS Microbiol. Lett.">
        <title>Draft genomic DNA sequence of the facultatively methylotrophic bacterium Acidomonas methanolica type strain MB58.</title>
        <authorList>
            <person name="Higashiura N."/>
            <person name="Hadano H."/>
            <person name="Hirakawa H."/>
            <person name="Matsutani M."/>
            <person name="Takabe S."/>
            <person name="Matsushita K."/>
            <person name="Azuma Y."/>
        </authorList>
    </citation>
    <scope>NUCLEOTIDE SEQUENCE [LARGE SCALE GENOMIC DNA]</scope>
    <source>
        <strain evidence="2 3">MB58</strain>
    </source>
</reference>
<comment type="caution">
    <text evidence="2">The sequence shown here is derived from an EMBL/GenBank/DDBJ whole genome shotgun (WGS) entry which is preliminary data.</text>
</comment>
<dbReference type="InterPro" id="IPR010359">
    <property type="entry name" value="IrrE_HExxH"/>
</dbReference>
<protein>
    <recommendedName>
        <fullName evidence="1">IrrE N-terminal-like domain-containing protein</fullName>
    </recommendedName>
</protein>
<dbReference type="Pfam" id="PF06114">
    <property type="entry name" value="Peptidase_M78"/>
    <property type="match status" value="1"/>
</dbReference>
<organism evidence="2 3">
    <name type="scientific">Acidomonas methanolica NBRC 104435</name>
    <dbReference type="NCBI Taxonomy" id="1231351"/>
    <lineage>
        <taxon>Bacteria</taxon>
        <taxon>Pseudomonadati</taxon>
        <taxon>Pseudomonadota</taxon>
        <taxon>Alphaproteobacteria</taxon>
        <taxon>Acetobacterales</taxon>
        <taxon>Acetobacteraceae</taxon>
        <taxon>Acidomonas</taxon>
    </lineage>
</organism>
<evidence type="ECO:0000313" key="2">
    <source>
        <dbReference type="EMBL" id="GAJ29615.1"/>
    </source>
</evidence>
<accession>A0A023D7B4</accession>
<dbReference type="PANTHER" id="PTHR43236">
    <property type="entry name" value="ANTITOXIN HIGA1"/>
    <property type="match status" value="1"/>
</dbReference>
<dbReference type="PANTHER" id="PTHR43236:SF2">
    <property type="entry name" value="BLL0069 PROTEIN"/>
    <property type="match status" value="1"/>
</dbReference>
<dbReference type="Proteomes" id="UP000019760">
    <property type="component" value="Unassembled WGS sequence"/>
</dbReference>
<evidence type="ECO:0000259" key="1">
    <source>
        <dbReference type="Pfam" id="PF06114"/>
    </source>
</evidence>
<feature type="domain" description="IrrE N-terminal-like" evidence="1">
    <location>
        <begin position="34"/>
        <end position="163"/>
    </location>
</feature>
<name>A0A023D7B4_ACIMT</name>
<dbReference type="RefSeq" id="WP_081797667.1">
    <property type="nucleotide sequence ID" value="NZ_BAND01000070.1"/>
</dbReference>
<proteinExistence type="predicted"/>
<reference evidence="3" key="1">
    <citation type="journal article" date="2014" name="FEMS Microbiol. Lett.">
        <title>Draft Genomic DNA Sequence of the Facultatively Methylotrophic Bacterium Acidomonas methanolica type strain MB58.</title>
        <authorList>
            <person name="Higashiura N."/>
            <person name="Hadano H."/>
            <person name="Hirakawa H."/>
            <person name="Matsutani M."/>
            <person name="Takabe S."/>
            <person name="Matsushita K."/>
            <person name="Azuma Y."/>
        </authorList>
    </citation>
    <scope>NUCLEOTIDE SEQUENCE [LARGE SCALE GENOMIC DNA]</scope>
    <source>
        <strain evidence="3">MB58</strain>
    </source>
</reference>
<dbReference type="OrthoDB" id="9794834at2"/>
<evidence type="ECO:0000313" key="3">
    <source>
        <dbReference type="Proteomes" id="UP000019760"/>
    </source>
</evidence>